<dbReference type="InterPro" id="IPR045694">
    <property type="entry name" value="DUF6058"/>
</dbReference>
<accession>A0A6V6YVP7</accession>
<comment type="caution">
    <text evidence="1">The sequence shown here is derived from an EMBL/GenBank/DDBJ whole genome shotgun (WGS) entry which is preliminary data.</text>
</comment>
<gene>
    <name evidence="1" type="ORF">FLACHUCJ7_01424</name>
</gene>
<sequence>MKEINIKYIEENYLEFEEVLKLTNFSPDKLNQLIADKIIPGPSYVIDSEVRISSSLNDNHKIISSKKYFAKNILELIKDSSEKSYENLKEDFKQNLLSILKKHNHRKFAYGNVFDENDEINLEKTNELLEEEWDYFCKGVYGICTLFNNENAIIKKEIIIKRILDFIANKDLLAITEHENYLKELNVELNKSTSLFAPYQRETSSRGKYLDKLLEEYTLTDLIKRYD</sequence>
<evidence type="ECO:0000313" key="1">
    <source>
        <dbReference type="EMBL" id="CAD0003476.1"/>
    </source>
</evidence>
<organism evidence="1 2">
    <name type="scientific">Flavobacterium chungangense</name>
    <dbReference type="NCBI Taxonomy" id="554283"/>
    <lineage>
        <taxon>Bacteria</taxon>
        <taxon>Pseudomonadati</taxon>
        <taxon>Bacteroidota</taxon>
        <taxon>Flavobacteriia</taxon>
        <taxon>Flavobacteriales</taxon>
        <taxon>Flavobacteriaceae</taxon>
        <taxon>Flavobacterium</taxon>
    </lineage>
</organism>
<keyword evidence="2" id="KW-1185">Reference proteome</keyword>
<dbReference type="Pfam" id="PF19531">
    <property type="entry name" value="DUF6058"/>
    <property type="match status" value="1"/>
</dbReference>
<proteinExistence type="predicted"/>
<dbReference type="RefSeq" id="WP_031454146.1">
    <property type="nucleotide sequence ID" value="NZ_CAIJDO010000112.1"/>
</dbReference>
<protein>
    <submittedName>
        <fullName evidence="1">Uncharacterized protein</fullName>
    </submittedName>
</protein>
<dbReference type="AlphaFoldDB" id="A0A6V6YVP7"/>
<dbReference type="Proteomes" id="UP000556700">
    <property type="component" value="Unassembled WGS sequence"/>
</dbReference>
<evidence type="ECO:0000313" key="2">
    <source>
        <dbReference type="Proteomes" id="UP000556700"/>
    </source>
</evidence>
<name>A0A6V6YVP7_9FLAO</name>
<dbReference type="EMBL" id="CAIJDO010000112">
    <property type="protein sequence ID" value="CAD0003476.1"/>
    <property type="molecule type" value="Genomic_DNA"/>
</dbReference>
<reference evidence="1 2" key="1">
    <citation type="submission" date="2020-06" db="EMBL/GenBank/DDBJ databases">
        <authorList>
            <person name="Criscuolo A."/>
        </authorList>
    </citation>
    <scope>NUCLEOTIDE SEQUENCE [LARGE SCALE GENOMIC DNA]</scope>
    <source>
        <strain evidence="2">CIP 110025</strain>
    </source>
</reference>